<evidence type="ECO:0000259" key="3">
    <source>
        <dbReference type="PROSITE" id="PS50405"/>
    </source>
</evidence>
<dbReference type="PANTHER" id="PTHR44051">
    <property type="entry name" value="GLUTATHIONE S-TRANSFERASE-RELATED"/>
    <property type="match status" value="1"/>
</dbReference>
<feature type="domain" description="GST N-terminal" evidence="2">
    <location>
        <begin position="1"/>
        <end position="86"/>
    </location>
</feature>
<dbReference type="InterPro" id="IPR004045">
    <property type="entry name" value="Glutathione_S-Trfase_N"/>
</dbReference>
<dbReference type="SFLD" id="SFLDS00019">
    <property type="entry name" value="Glutathione_Transferase_(cytos"/>
    <property type="match status" value="1"/>
</dbReference>
<dbReference type="InterPro" id="IPR036282">
    <property type="entry name" value="Glutathione-S-Trfase_C_sf"/>
</dbReference>
<accession>A0ABZ3D323</accession>
<keyword evidence="5" id="KW-1185">Reference proteome</keyword>
<dbReference type="SUPFAM" id="SSF52833">
    <property type="entry name" value="Thioredoxin-like"/>
    <property type="match status" value="1"/>
</dbReference>
<evidence type="ECO:0000259" key="2">
    <source>
        <dbReference type="PROSITE" id="PS50404"/>
    </source>
</evidence>
<dbReference type="SFLD" id="SFLDG01151">
    <property type="entry name" value="Main.2:_Nu-like"/>
    <property type="match status" value="1"/>
</dbReference>
<dbReference type="PANTHER" id="PTHR44051:SF19">
    <property type="entry name" value="DISULFIDE-BOND OXIDOREDUCTASE YFCG"/>
    <property type="match status" value="1"/>
</dbReference>
<dbReference type="CDD" id="cd03048">
    <property type="entry name" value="GST_N_Ure2p_like"/>
    <property type="match status" value="1"/>
</dbReference>
<protein>
    <submittedName>
        <fullName evidence="4">Glutathione S-transferase N-terminal domain-containing protein</fullName>
    </submittedName>
</protein>
<comment type="similarity">
    <text evidence="1">Belongs to the GST superfamily.</text>
</comment>
<organism evidence="4 5">
    <name type="scientific">Nguyenibacter vanlangensis</name>
    <dbReference type="NCBI Taxonomy" id="1216886"/>
    <lineage>
        <taxon>Bacteria</taxon>
        <taxon>Pseudomonadati</taxon>
        <taxon>Pseudomonadota</taxon>
        <taxon>Alphaproteobacteria</taxon>
        <taxon>Acetobacterales</taxon>
        <taxon>Acetobacteraceae</taxon>
        <taxon>Nguyenibacter</taxon>
    </lineage>
</organism>
<dbReference type="EMBL" id="CP152276">
    <property type="protein sequence ID" value="XAE42149.1"/>
    <property type="molecule type" value="Genomic_DNA"/>
</dbReference>
<reference evidence="4 5" key="1">
    <citation type="submission" date="2024-04" db="EMBL/GenBank/DDBJ databases">
        <title>Complete genome sequence of Nguyenibacter vanlangesis HBCM-1154, a strain capable of nitrogen fixation, IAA production, and phosphorus solubilization isolated from sugarcane soil.</title>
        <authorList>
            <person name="MY HANH P."/>
        </authorList>
    </citation>
    <scope>NUCLEOTIDE SEQUENCE [LARGE SCALE GENOMIC DNA]</scope>
    <source>
        <strain evidence="4 5">HBCM 1154</strain>
    </source>
</reference>
<dbReference type="Pfam" id="PF00043">
    <property type="entry name" value="GST_C"/>
    <property type="match status" value="1"/>
</dbReference>
<dbReference type="SFLD" id="SFLDG00358">
    <property type="entry name" value="Main_(cytGST)"/>
    <property type="match status" value="1"/>
</dbReference>
<dbReference type="InterPro" id="IPR004046">
    <property type="entry name" value="GST_C"/>
</dbReference>
<name>A0ABZ3D323_9PROT</name>
<sequence length="242" mass="26976">MIRFYFHPTPNPAKIALFLEETGLEYELVPVDTRKGEQHDPAFLAINPNGKVPAIVDTDGPGGKPARVFDSNAILLYLAEKTGRFLGDAEDRPDLLSWLFFIATGVGPFSGQAVHFQHHAPDRLEYAVNRYRREIARHYRVLDLHLAGRDYLVGGGYTIVDMAAWGWIRMASRVLAVQDDPLGPFPNLRRWFLTVDARPAAARARQVGQGHDFKTEIDEAARRALFPSNYPADDPADDPAGA</sequence>
<dbReference type="Pfam" id="PF02798">
    <property type="entry name" value="GST_N"/>
    <property type="match status" value="1"/>
</dbReference>
<dbReference type="InterPro" id="IPR010987">
    <property type="entry name" value="Glutathione-S-Trfase_C-like"/>
</dbReference>
<evidence type="ECO:0000313" key="5">
    <source>
        <dbReference type="Proteomes" id="UP001449795"/>
    </source>
</evidence>
<proteinExistence type="inferred from homology"/>
<dbReference type="RefSeq" id="WP_342627948.1">
    <property type="nucleotide sequence ID" value="NZ_CP152276.1"/>
</dbReference>
<dbReference type="Gene3D" id="1.20.1050.10">
    <property type="match status" value="1"/>
</dbReference>
<dbReference type="Gene3D" id="3.40.30.10">
    <property type="entry name" value="Glutaredoxin"/>
    <property type="match status" value="1"/>
</dbReference>
<dbReference type="InterPro" id="IPR036249">
    <property type="entry name" value="Thioredoxin-like_sf"/>
</dbReference>
<evidence type="ECO:0000256" key="1">
    <source>
        <dbReference type="RuleBase" id="RU003494"/>
    </source>
</evidence>
<gene>
    <name evidence="4" type="ORF">AAC691_18040</name>
</gene>
<dbReference type="SUPFAM" id="SSF47616">
    <property type="entry name" value="GST C-terminal domain-like"/>
    <property type="match status" value="1"/>
</dbReference>
<dbReference type="InterPro" id="IPR040079">
    <property type="entry name" value="Glutathione_S-Trfase"/>
</dbReference>
<dbReference type="PROSITE" id="PS50404">
    <property type="entry name" value="GST_NTER"/>
    <property type="match status" value="1"/>
</dbReference>
<dbReference type="PROSITE" id="PS50405">
    <property type="entry name" value="GST_CTER"/>
    <property type="match status" value="1"/>
</dbReference>
<dbReference type="Proteomes" id="UP001449795">
    <property type="component" value="Chromosome"/>
</dbReference>
<feature type="domain" description="GST C-terminal" evidence="3">
    <location>
        <begin position="88"/>
        <end position="217"/>
    </location>
</feature>
<evidence type="ECO:0000313" key="4">
    <source>
        <dbReference type="EMBL" id="XAE42149.1"/>
    </source>
</evidence>